<evidence type="ECO:0000256" key="2">
    <source>
        <dbReference type="SAM" id="SignalP"/>
    </source>
</evidence>
<dbReference type="InterPro" id="IPR002925">
    <property type="entry name" value="Dienelactn_hydro"/>
</dbReference>
<protein>
    <submittedName>
        <fullName evidence="4">Alpha/beta hydrolase</fullName>
    </submittedName>
</protein>
<dbReference type="Gene3D" id="3.40.50.1820">
    <property type="entry name" value="alpha/beta hydrolase"/>
    <property type="match status" value="1"/>
</dbReference>
<evidence type="ECO:0000313" key="5">
    <source>
        <dbReference type="Proteomes" id="UP001139486"/>
    </source>
</evidence>
<dbReference type="InterPro" id="IPR050300">
    <property type="entry name" value="GDXG_lipolytic_enzyme"/>
</dbReference>
<dbReference type="EMBL" id="JAMLDY010000017">
    <property type="protein sequence ID" value="MCP3735866.1"/>
    <property type="molecule type" value="Genomic_DNA"/>
</dbReference>
<feature type="domain" description="Dienelactone hydrolase" evidence="3">
    <location>
        <begin position="100"/>
        <end position="270"/>
    </location>
</feature>
<evidence type="ECO:0000256" key="1">
    <source>
        <dbReference type="ARBA" id="ARBA00022801"/>
    </source>
</evidence>
<comment type="caution">
    <text evidence="4">The sequence shown here is derived from an EMBL/GenBank/DDBJ whole genome shotgun (WGS) entry which is preliminary data.</text>
</comment>
<keyword evidence="1 4" id="KW-0378">Hydrolase</keyword>
<keyword evidence="2" id="KW-0732">Signal</keyword>
<keyword evidence="5" id="KW-1185">Reference proteome</keyword>
<dbReference type="Proteomes" id="UP001139486">
    <property type="component" value="Unassembled WGS sequence"/>
</dbReference>
<gene>
    <name evidence="4" type="ORF">M9979_13395</name>
</gene>
<dbReference type="GO" id="GO:0016787">
    <property type="term" value="F:hydrolase activity"/>
    <property type="evidence" value="ECO:0007669"/>
    <property type="project" value="UniProtKB-KW"/>
</dbReference>
<proteinExistence type="predicted"/>
<feature type="signal peptide" evidence="2">
    <location>
        <begin position="1"/>
        <end position="18"/>
    </location>
</feature>
<accession>A0A9X2KRQ8</accession>
<name>A0A9X2KRQ8_9SPHN</name>
<organism evidence="4 5">
    <name type="scientific">Sphingomonas liriopis</name>
    <dbReference type="NCBI Taxonomy" id="2949094"/>
    <lineage>
        <taxon>Bacteria</taxon>
        <taxon>Pseudomonadati</taxon>
        <taxon>Pseudomonadota</taxon>
        <taxon>Alphaproteobacteria</taxon>
        <taxon>Sphingomonadales</taxon>
        <taxon>Sphingomonadaceae</taxon>
        <taxon>Sphingomonas</taxon>
    </lineage>
</organism>
<evidence type="ECO:0000259" key="3">
    <source>
        <dbReference type="Pfam" id="PF01738"/>
    </source>
</evidence>
<dbReference type="PANTHER" id="PTHR48081">
    <property type="entry name" value="AB HYDROLASE SUPERFAMILY PROTEIN C4A8.06C"/>
    <property type="match status" value="1"/>
</dbReference>
<evidence type="ECO:0000313" key="4">
    <source>
        <dbReference type="EMBL" id="MCP3735866.1"/>
    </source>
</evidence>
<sequence length="297" mass="31052">MRYVVLAAALALATPAAAQITVIPAPAQPAAIPLDTGDVAGAREAEGWLDLAGQRVVRNVRSATLTPFLPPPGKATGAAVIVAPGGGFAMLSMDNEGWPVARWLADHGIAAFVLKYRLRQTPADPKGFLRDMGAVFATAMRPGPDLAVETSRDAVADGLAALALVRRRAGEWHVDPARVGMLGFSAGAMTTLGVVEAATPETMPAFAAPIYGPMRTITVPAAAPPMFAAMASDDPLFARKGFGLIEAWQAARKPVEFHLYQKGGHGYGMGAKGTTSTGWIASFHDWLAMNGFLKARP</sequence>
<dbReference type="SUPFAM" id="SSF53474">
    <property type="entry name" value="alpha/beta-Hydrolases"/>
    <property type="match status" value="1"/>
</dbReference>
<dbReference type="Pfam" id="PF01738">
    <property type="entry name" value="DLH"/>
    <property type="match status" value="1"/>
</dbReference>
<feature type="chain" id="PRO_5040853932" evidence="2">
    <location>
        <begin position="19"/>
        <end position="297"/>
    </location>
</feature>
<reference evidence="4" key="1">
    <citation type="submission" date="2022-05" db="EMBL/GenBank/DDBJ databases">
        <title>Sphingomonas sp. strain RP10 Genome sequencing and assembly.</title>
        <authorList>
            <person name="Kim I."/>
        </authorList>
    </citation>
    <scope>NUCLEOTIDE SEQUENCE</scope>
    <source>
        <strain evidence="4">RP10</strain>
    </source>
</reference>
<dbReference type="AlphaFoldDB" id="A0A9X2KRQ8"/>
<dbReference type="InterPro" id="IPR029058">
    <property type="entry name" value="AB_hydrolase_fold"/>
</dbReference>
<dbReference type="PANTHER" id="PTHR48081:SF6">
    <property type="entry name" value="PEPTIDASE S9 PROLYL OLIGOPEPTIDASE CATALYTIC DOMAIN-CONTAINING PROTEIN"/>
    <property type="match status" value="1"/>
</dbReference>